<dbReference type="GO" id="GO:0005829">
    <property type="term" value="C:cytosol"/>
    <property type="evidence" value="ECO:0007669"/>
    <property type="project" value="TreeGrafter"/>
</dbReference>
<proteinExistence type="predicted"/>
<dbReference type="InterPro" id="IPR000595">
    <property type="entry name" value="cNMP-bd_dom"/>
</dbReference>
<evidence type="ECO:0000259" key="5">
    <source>
        <dbReference type="PROSITE" id="PS51063"/>
    </source>
</evidence>
<dbReference type="EMBL" id="SHKN01000001">
    <property type="protein sequence ID" value="RZT96326.1"/>
    <property type="molecule type" value="Genomic_DNA"/>
</dbReference>
<dbReference type="Gene3D" id="2.60.120.10">
    <property type="entry name" value="Jelly Rolls"/>
    <property type="match status" value="1"/>
</dbReference>
<evidence type="ECO:0000313" key="7">
    <source>
        <dbReference type="Proteomes" id="UP000293562"/>
    </source>
</evidence>
<dbReference type="PROSITE" id="PS50042">
    <property type="entry name" value="CNMP_BINDING_3"/>
    <property type="match status" value="1"/>
</dbReference>
<evidence type="ECO:0000256" key="1">
    <source>
        <dbReference type="ARBA" id="ARBA00023015"/>
    </source>
</evidence>
<sequence length="235" mass="26112">MPIMSLEYQTNGYCADHQAISAKDCFESLTMNQKSLVEKSTSILQFAKGETIIKQGFVASHILYIEKGLAKLDVTNDSKLSTLKLLSNDSFVGIMCSFACRNLDFSAVALEDTTIRMIDMDIFLSLIKENGEFALRLMRHMSSLTNEIMHRTSRIAGKNVEGSLAMILNEFKEIYKSNTFTLPVTRVGLASLAGCSKESAINTLAKFHNDGIIHLKDKCITLIKQESLDLIIKNG</sequence>
<dbReference type="OrthoDB" id="1116216at2"/>
<name>A0A4Q7VJF4_9BACT</name>
<reference evidence="6 7" key="1">
    <citation type="submission" date="2019-02" db="EMBL/GenBank/DDBJ databases">
        <title>Genomic Encyclopedia of Type Strains, Phase IV (KMG-IV): sequencing the most valuable type-strain genomes for metagenomic binning, comparative biology and taxonomic classification.</title>
        <authorList>
            <person name="Goeker M."/>
        </authorList>
    </citation>
    <scope>NUCLEOTIDE SEQUENCE [LARGE SCALE GENOMIC DNA]</scope>
    <source>
        <strain evidence="6 7">DSM 28825</strain>
    </source>
</reference>
<evidence type="ECO:0000259" key="4">
    <source>
        <dbReference type="PROSITE" id="PS50042"/>
    </source>
</evidence>
<dbReference type="Proteomes" id="UP000293562">
    <property type="component" value="Unassembled WGS sequence"/>
</dbReference>
<keyword evidence="1" id="KW-0805">Transcription regulation</keyword>
<dbReference type="InterPro" id="IPR036388">
    <property type="entry name" value="WH-like_DNA-bd_sf"/>
</dbReference>
<dbReference type="GO" id="GO:0003700">
    <property type="term" value="F:DNA-binding transcription factor activity"/>
    <property type="evidence" value="ECO:0007669"/>
    <property type="project" value="TreeGrafter"/>
</dbReference>
<dbReference type="PANTHER" id="PTHR24567:SF74">
    <property type="entry name" value="HTH-TYPE TRANSCRIPTIONAL REGULATOR ARCR"/>
    <property type="match status" value="1"/>
</dbReference>
<dbReference type="PROSITE" id="PS51063">
    <property type="entry name" value="HTH_CRP_2"/>
    <property type="match status" value="1"/>
</dbReference>
<organism evidence="6 7">
    <name type="scientific">Ancylomarina subtilis</name>
    <dbReference type="NCBI Taxonomy" id="1639035"/>
    <lineage>
        <taxon>Bacteria</taxon>
        <taxon>Pseudomonadati</taxon>
        <taxon>Bacteroidota</taxon>
        <taxon>Bacteroidia</taxon>
        <taxon>Marinilabiliales</taxon>
        <taxon>Marinifilaceae</taxon>
        <taxon>Ancylomarina</taxon>
    </lineage>
</organism>
<dbReference type="InterPro" id="IPR036390">
    <property type="entry name" value="WH_DNA-bd_sf"/>
</dbReference>
<protein>
    <submittedName>
        <fullName evidence="6">CRP-like cAMP-binding protein</fullName>
    </submittedName>
</protein>
<evidence type="ECO:0000256" key="2">
    <source>
        <dbReference type="ARBA" id="ARBA00023125"/>
    </source>
</evidence>
<keyword evidence="7" id="KW-1185">Reference proteome</keyword>
<dbReference type="InterPro" id="IPR050397">
    <property type="entry name" value="Env_Response_Regulators"/>
</dbReference>
<dbReference type="SUPFAM" id="SSF46785">
    <property type="entry name" value="Winged helix' DNA-binding domain"/>
    <property type="match status" value="1"/>
</dbReference>
<dbReference type="Gene3D" id="1.10.10.10">
    <property type="entry name" value="Winged helix-like DNA-binding domain superfamily/Winged helix DNA-binding domain"/>
    <property type="match status" value="1"/>
</dbReference>
<dbReference type="SMART" id="SM00100">
    <property type="entry name" value="cNMP"/>
    <property type="match status" value="1"/>
</dbReference>
<keyword evidence="2" id="KW-0238">DNA-binding</keyword>
<feature type="domain" description="HTH crp-type" evidence="5">
    <location>
        <begin position="158"/>
        <end position="226"/>
    </location>
</feature>
<dbReference type="GO" id="GO:0003677">
    <property type="term" value="F:DNA binding"/>
    <property type="evidence" value="ECO:0007669"/>
    <property type="project" value="UniProtKB-KW"/>
</dbReference>
<accession>A0A4Q7VJF4</accession>
<gene>
    <name evidence="6" type="ORF">EV201_0964</name>
</gene>
<comment type="caution">
    <text evidence="6">The sequence shown here is derived from an EMBL/GenBank/DDBJ whole genome shotgun (WGS) entry which is preliminary data.</text>
</comment>
<dbReference type="SUPFAM" id="SSF51206">
    <property type="entry name" value="cAMP-binding domain-like"/>
    <property type="match status" value="1"/>
</dbReference>
<keyword evidence="3" id="KW-0804">Transcription</keyword>
<feature type="domain" description="Cyclic nucleotide-binding" evidence="4">
    <location>
        <begin position="25"/>
        <end position="144"/>
    </location>
</feature>
<evidence type="ECO:0000313" key="6">
    <source>
        <dbReference type="EMBL" id="RZT96326.1"/>
    </source>
</evidence>
<dbReference type="InterPro" id="IPR018490">
    <property type="entry name" value="cNMP-bd_dom_sf"/>
</dbReference>
<dbReference type="Pfam" id="PF13545">
    <property type="entry name" value="HTH_Crp_2"/>
    <property type="match status" value="1"/>
</dbReference>
<dbReference type="CDD" id="cd00038">
    <property type="entry name" value="CAP_ED"/>
    <property type="match status" value="1"/>
</dbReference>
<dbReference type="AlphaFoldDB" id="A0A4Q7VJF4"/>
<dbReference type="Pfam" id="PF00027">
    <property type="entry name" value="cNMP_binding"/>
    <property type="match status" value="1"/>
</dbReference>
<dbReference type="PANTHER" id="PTHR24567">
    <property type="entry name" value="CRP FAMILY TRANSCRIPTIONAL REGULATORY PROTEIN"/>
    <property type="match status" value="1"/>
</dbReference>
<dbReference type="InterPro" id="IPR014710">
    <property type="entry name" value="RmlC-like_jellyroll"/>
</dbReference>
<dbReference type="InterPro" id="IPR012318">
    <property type="entry name" value="HTH_CRP"/>
</dbReference>
<evidence type="ECO:0000256" key="3">
    <source>
        <dbReference type="ARBA" id="ARBA00023163"/>
    </source>
</evidence>